<comment type="subcellular location">
    <subcellularLocation>
        <location evidence="1">Membrane</location>
        <topology evidence="1">Multi-pass membrane protein</topology>
    </subcellularLocation>
</comment>
<evidence type="ECO:0000256" key="4">
    <source>
        <dbReference type="ARBA" id="ARBA00023136"/>
    </source>
</evidence>
<evidence type="ECO:0000256" key="5">
    <source>
        <dbReference type="SAM" id="Phobius"/>
    </source>
</evidence>
<dbReference type="Proteomes" id="UP001153069">
    <property type="component" value="Unassembled WGS sequence"/>
</dbReference>
<dbReference type="OrthoDB" id="6334211at2759"/>
<dbReference type="Pfam" id="PF24763">
    <property type="entry name" value="CGL160_C"/>
    <property type="match status" value="1"/>
</dbReference>
<organism evidence="8 9">
    <name type="scientific">Seminavis robusta</name>
    <dbReference type="NCBI Taxonomy" id="568900"/>
    <lineage>
        <taxon>Eukaryota</taxon>
        <taxon>Sar</taxon>
        <taxon>Stramenopiles</taxon>
        <taxon>Ochrophyta</taxon>
        <taxon>Bacillariophyta</taxon>
        <taxon>Bacillariophyceae</taxon>
        <taxon>Bacillariophycidae</taxon>
        <taxon>Naviculales</taxon>
        <taxon>Naviculaceae</taxon>
        <taxon>Seminavis</taxon>
    </lineage>
</organism>
<reference evidence="8" key="1">
    <citation type="submission" date="2020-06" db="EMBL/GenBank/DDBJ databases">
        <authorList>
            <consortium name="Plant Systems Biology data submission"/>
        </authorList>
    </citation>
    <scope>NUCLEOTIDE SEQUENCE</scope>
    <source>
        <strain evidence="8">D6</strain>
    </source>
</reference>
<feature type="signal peptide" evidence="6">
    <location>
        <begin position="1"/>
        <end position="31"/>
    </location>
</feature>
<keyword evidence="4 5" id="KW-0472">Membrane</keyword>
<evidence type="ECO:0000313" key="9">
    <source>
        <dbReference type="Proteomes" id="UP001153069"/>
    </source>
</evidence>
<dbReference type="SUPFAM" id="SSF52540">
    <property type="entry name" value="P-loop containing nucleoside triphosphate hydrolases"/>
    <property type="match status" value="1"/>
</dbReference>
<dbReference type="InterPro" id="IPR056309">
    <property type="entry name" value="CGL160/ATPI_dom"/>
</dbReference>
<evidence type="ECO:0000256" key="1">
    <source>
        <dbReference type="ARBA" id="ARBA00004141"/>
    </source>
</evidence>
<evidence type="ECO:0000256" key="2">
    <source>
        <dbReference type="ARBA" id="ARBA00022692"/>
    </source>
</evidence>
<sequence length="571" mass="61875">MSFRLYHTVATTALLLVCLVVLMLPIQPCKAFSSHHYFHHPNLHQPQAFSRITPVLSMGYTSPESEPSPATKTKKAVLPKVGDMVRYFDIDGGQDDGQVLVGKISFITTDLGKDQSWTVELTELEDIGDGYYAEYPSRKRLSKKTTRNLANVGPIMASFVRAENAFKVPLNQQGRPQVRQEQYDLDEYQGPFGANGEDINQDVLAADEEIYSALKGTLLRNAAIAGAIGTLITDLLKGTEDAVIYAAGAIASVAYLFFLSVKTDTLGSQDAKLGKGVSNLRFLMPVLVIVGVAVYNLLRGDANPVAGSDNPFDRITKEQYAAAVLGFLTYRIPLFLTQLLEGLKDGSDDNNNDVTLPGSAGVAMQLAAAAQSESSSSSEILTGESLIPVLVVSGPQATGRSELVDQLLREDGRFVRPNPIDRVADGVTFERLQSRGEILDLDSSGRYGITKEGILTAAAAAAQDEAVVVVDANVELTKKLTKMSGARLIGVWIGLNSVAEFESRIAAMIDKGEIAIPEEETKESVIRARIREIVQEIEFGISSGIFEFTILNENTVDSLKQLREAAGYSFK</sequence>
<gene>
    <name evidence="8" type="ORF">SEMRO_174_G076590.1</name>
</gene>
<dbReference type="AlphaFoldDB" id="A0A9N8DPS9"/>
<proteinExistence type="predicted"/>
<accession>A0A9N8DPS9</accession>
<feature type="domain" description="CGL160/ATPI" evidence="7">
    <location>
        <begin position="204"/>
        <end position="336"/>
    </location>
</feature>
<keyword evidence="3 5" id="KW-1133">Transmembrane helix</keyword>
<evidence type="ECO:0000256" key="3">
    <source>
        <dbReference type="ARBA" id="ARBA00022989"/>
    </source>
</evidence>
<keyword evidence="2 5" id="KW-0812">Transmembrane</keyword>
<keyword evidence="6" id="KW-0732">Signal</keyword>
<feature type="transmembrane region" description="Helical" evidence="5">
    <location>
        <begin position="242"/>
        <end position="261"/>
    </location>
</feature>
<dbReference type="EMBL" id="CAICTM010000173">
    <property type="protein sequence ID" value="CAB9503704.1"/>
    <property type="molecule type" value="Genomic_DNA"/>
</dbReference>
<comment type="caution">
    <text evidence="8">The sequence shown here is derived from an EMBL/GenBank/DDBJ whole genome shotgun (WGS) entry which is preliminary data.</text>
</comment>
<name>A0A9N8DPS9_9STRA</name>
<dbReference type="Gene3D" id="3.40.50.300">
    <property type="entry name" value="P-loop containing nucleotide triphosphate hydrolases"/>
    <property type="match status" value="1"/>
</dbReference>
<protein>
    <recommendedName>
        <fullName evidence="7">CGL160/ATPI domain-containing protein</fullName>
    </recommendedName>
</protein>
<feature type="chain" id="PRO_5040412367" description="CGL160/ATPI domain-containing protein" evidence="6">
    <location>
        <begin position="32"/>
        <end position="571"/>
    </location>
</feature>
<dbReference type="GO" id="GO:0016020">
    <property type="term" value="C:membrane"/>
    <property type="evidence" value="ECO:0007669"/>
    <property type="project" value="UniProtKB-SubCell"/>
</dbReference>
<dbReference type="InterPro" id="IPR027417">
    <property type="entry name" value="P-loop_NTPase"/>
</dbReference>
<feature type="transmembrane region" description="Helical" evidence="5">
    <location>
        <begin position="282"/>
        <end position="298"/>
    </location>
</feature>
<evidence type="ECO:0000313" key="8">
    <source>
        <dbReference type="EMBL" id="CAB9503704.1"/>
    </source>
</evidence>
<evidence type="ECO:0000256" key="6">
    <source>
        <dbReference type="SAM" id="SignalP"/>
    </source>
</evidence>
<evidence type="ECO:0000259" key="7">
    <source>
        <dbReference type="Pfam" id="PF24763"/>
    </source>
</evidence>
<keyword evidence="9" id="KW-1185">Reference proteome</keyword>